<evidence type="ECO:0000313" key="11">
    <source>
        <dbReference type="Proteomes" id="UP000468735"/>
    </source>
</evidence>
<accession>A0A6H9YLK9</accession>
<keyword evidence="11" id="KW-1185">Reference proteome</keyword>
<organism evidence="10 11">
    <name type="scientific">Actinomadura rudentiformis</name>
    <dbReference type="NCBI Taxonomy" id="359158"/>
    <lineage>
        <taxon>Bacteria</taxon>
        <taxon>Bacillati</taxon>
        <taxon>Actinomycetota</taxon>
        <taxon>Actinomycetes</taxon>
        <taxon>Streptosporangiales</taxon>
        <taxon>Thermomonosporaceae</taxon>
        <taxon>Actinomadura</taxon>
    </lineage>
</organism>
<dbReference type="PANTHER" id="PTHR30024">
    <property type="entry name" value="ALIPHATIC SULFONATES-BINDING PROTEIN-RELATED"/>
    <property type="match status" value="1"/>
</dbReference>
<reference evidence="10 11" key="1">
    <citation type="submission" date="2019-09" db="EMBL/GenBank/DDBJ databases">
        <title>Actinomadura physcomitrii sp. nov., a novel actinomycete isolated from moss [Physcomitrium sphaericum (Ludw) Fuernr].</title>
        <authorList>
            <person name="Zhuang X."/>
            <person name="Liu C."/>
        </authorList>
    </citation>
    <scope>NUCLEOTIDE SEQUENCE [LARGE SCALE GENOMIC DNA]</scope>
    <source>
        <strain evidence="10 11">HMC1</strain>
    </source>
</reference>
<dbReference type="AlphaFoldDB" id="A0A6H9YLK9"/>
<evidence type="ECO:0000256" key="3">
    <source>
        <dbReference type="ARBA" id="ARBA00010742"/>
    </source>
</evidence>
<evidence type="ECO:0000256" key="5">
    <source>
        <dbReference type="ARBA" id="ARBA00022475"/>
    </source>
</evidence>
<dbReference type="GO" id="GO:0005886">
    <property type="term" value="C:plasma membrane"/>
    <property type="evidence" value="ECO:0007669"/>
    <property type="project" value="UniProtKB-SubCell"/>
</dbReference>
<evidence type="ECO:0000256" key="8">
    <source>
        <dbReference type="ARBA" id="ARBA00023136"/>
    </source>
</evidence>
<dbReference type="Proteomes" id="UP000468735">
    <property type="component" value="Unassembled WGS sequence"/>
</dbReference>
<gene>
    <name evidence="10" type="ORF">F8566_32270</name>
</gene>
<keyword evidence="5" id="KW-1003">Cell membrane</keyword>
<dbReference type="PANTHER" id="PTHR30024:SF47">
    <property type="entry name" value="TAURINE-BINDING PERIPLASMIC PROTEIN"/>
    <property type="match status" value="1"/>
</dbReference>
<keyword evidence="6" id="KW-0997">Cell inner membrane</keyword>
<comment type="subcellular location">
    <subcellularLocation>
        <location evidence="2">Cell inner membrane</location>
    </subcellularLocation>
    <subcellularLocation>
        <location evidence="1">Periplasm</location>
    </subcellularLocation>
</comment>
<comment type="similarity">
    <text evidence="3">Belongs to the bacterial solute-binding protein SsuA/TauA family.</text>
</comment>
<keyword evidence="7 9" id="KW-0732">Signal</keyword>
<comment type="caution">
    <text evidence="10">The sequence shown here is derived from an EMBL/GenBank/DDBJ whole genome shotgun (WGS) entry which is preliminary data.</text>
</comment>
<feature type="chain" id="PRO_5026356065" evidence="9">
    <location>
        <begin position="26"/>
        <end position="346"/>
    </location>
</feature>
<dbReference type="Pfam" id="PF13379">
    <property type="entry name" value="NMT1_2"/>
    <property type="match status" value="1"/>
</dbReference>
<evidence type="ECO:0000313" key="10">
    <source>
        <dbReference type="EMBL" id="KAB2344016.1"/>
    </source>
</evidence>
<dbReference type="GO" id="GO:0042626">
    <property type="term" value="F:ATPase-coupled transmembrane transporter activity"/>
    <property type="evidence" value="ECO:0007669"/>
    <property type="project" value="InterPro"/>
</dbReference>
<dbReference type="PROSITE" id="PS51257">
    <property type="entry name" value="PROKAR_LIPOPROTEIN"/>
    <property type="match status" value="1"/>
</dbReference>
<dbReference type="GO" id="GO:0042597">
    <property type="term" value="C:periplasmic space"/>
    <property type="evidence" value="ECO:0007669"/>
    <property type="project" value="UniProtKB-SubCell"/>
</dbReference>
<dbReference type="InterPro" id="IPR010067">
    <property type="entry name" value="ABC_SsuA_sub-bd"/>
</dbReference>
<sequence>MHRRFRGRIAATTLIVLAGAGTLSACGDGSGSGGSEVKLGFFPNITHATALVGIKNGTFQKHLGAGVKLKTQSFNAGPAAVEALFAKGVDATYVGPNPAINAWAKSKGKAIKIIAGAASGGVALVVRPGIDSAADLRGKKIATPQKGNTQDVALRHWLKEQGLKTDLAGGGDVKVVPQENSVTLQSFSQGQIDGAWVPEPFASRLQQESKGKVLVDEKTLWPGGKFVITQLIVRTEFQKEHPDLVKKLLEAHVEVNAFINKDKAAAAKVANDELNALTGKPLKPAVLDATFKNVTFTNDPVASSLIEGAKHAEEVGLLEKTDLNGIYDLTTLNEILKAGGKAQVNA</sequence>
<evidence type="ECO:0000256" key="9">
    <source>
        <dbReference type="SAM" id="SignalP"/>
    </source>
</evidence>
<evidence type="ECO:0000256" key="1">
    <source>
        <dbReference type="ARBA" id="ARBA00004418"/>
    </source>
</evidence>
<dbReference type="Gene3D" id="3.40.190.10">
    <property type="entry name" value="Periplasmic binding protein-like II"/>
    <property type="match status" value="2"/>
</dbReference>
<protein>
    <submittedName>
        <fullName evidence="10">ABC transporter substrate-binding protein</fullName>
    </submittedName>
</protein>
<evidence type="ECO:0000256" key="7">
    <source>
        <dbReference type="ARBA" id="ARBA00022729"/>
    </source>
</evidence>
<proteinExistence type="inferred from homology"/>
<dbReference type="RefSeq" id="WP_151565644.1">
    <property type="nucleotide sequence ID" value="NZ_WBMT01000017.1"/>
</dbReference>
<keyword evidence="4" id="KW-0813">Transport</keyword>
<dbReference type="InterPro" id="IPR044527">
    <property type="entry name" value="NrtA/CpmA_ABC-bd_dom"/>
</dbReference>
<keyword evidence="8" id="KW-0472">Membrane</keyword>
<evidence type="ECO:0000256" key="6">
    <source>
        <dbReference type="ARBA" id="ARBA00022519"/>
    </source>
</evidence>
<dbReference type="NCBIfam" id="TIGR01728">
    <property type="entry name" value="SsuA_fam"/>
    <property type="match status" value="1"/>
</dbReference>
<feature type="signal peptide" evidence="9">
    <location>
        <begin position="1"/>
        <end position="25"/>
    </location>
</feature>
<evidence type="ECO:0000256" key="2">
    <source>
        <dbReference type="ARBA" id="ARBA00004533"/>
    </source>
</evidence>
<dbReference type="OrthoDB" id="506341at2"/>
<evidence type="ECO:0000256" key="4">
    <source>
        <dbReference type="ARBA" id="ARBA00022448"/>
    </source>
</evidence>
<name>A0A6H9YLK9_9ACTN</name>
<dbReference type="CDD" id="cd13553">
    <property type="entry name" value="PBP2_NrtA_CpmA_like"/>
    <property type="match status" value="1"/>
</dbReference>
<dbReference type="EMBL" id="WBMT01000017">
    <property type="protein sequence ID" value="KAB2344016.1"/>
    <property type="molecule type" value="Genomic_DNA"/>
</dbReference>
<dbReference type="SUPFAM" id="SSF53850">
    <property type="entry name" value="Periplasmic binding protein-like II"/>
    <property type="match status" value="1"/>
</dbReference>